<evidence type="ECO:0000313" key="2">
    <source>
        <dbReference type="EMBL" id="STO57350.1"/>
    </source>
</evidence>
<evidence type="ECO:0000313" key="3">
    <source>
        <dbReference type="Proteomes" id="UP000254512"/>
    </source>
</evidence>
<accession>A0A377HM84</accession>
<evidence type="ECO:0000259" key="1">
    <source>
        <dbReference type="Pfam" id="PF07728"/>
    </source>
</evidence>
<dbReference type="SUPFAM" id="SSF52540">
    <property type="entry name" value="P-loop containing nucleoside triphosphate hydrolases"/>
    <property type="match status" value="1"/>
</dbReference>
<feature type="domain" description="ATPase dynein-related AAA" evidence="1">
    <location>
        <begin position="135"/>
        <end position="318"/>
    </location>
</feature>
<dbReference type="EC" id="3.1.21.-" evidence="2"/>
<dbReference type="REBASE" id="420302">
    <property type="entry name" value="Gho11645McrBCP"/>
</dbReference>
<sequence>MLMNKLTFNEMINLDEQTQNLVERLMESLHHKKLDIYRINKEKQIRIGRKELASDHRAKATLALLTFSNGNVYLEAKGHKEIISEQHVKELIVLADEFFEEHPVEREGYWPYNYHENSEVSNSFSVHKNMPLNQILYGPPGTGKTYHTVEIAVRAAEPNFEWRSRDELREKYQQLVAAKRIRFVTFHQSYGYEDFVEGLTAETTEENTIKYKIKDGIFKQICHEALKSKEHIDSTENEKENYVLVIDEINRGNISKIFGELITLIEDSKRYGQKENTSLILPYSNDTFTVPDNLFIIGTMNTADRSLAMMDTALRRRFDFVEMMPEPERLKGTKVKGIDIGKLLETLNKRIEVLYDREHMLGHSFFMPVKEEMENGDEDAAFITLIGVFQNKIIPLLQEYFFEDWYKISLVLADNQRDKNLKIIEENRLDNSELSALFGNDHKIDFYSEMPTQYRLKDFKHIVWSNPEVYKSMCEVSYKHQLHVSEGDVKLVMSN</sequence>
<organism evidence="2 3">
    <name type="scientific">Grimontia hollisae</name>
    <name type="common">Vibrio hollisae</name>
    <dbReference type="NCBI Taxonomy" id="673"/>
    <lineage>
        <taxon>Bacteria</taxon>
        <taxon>Pseudomonadati</taxon>
        <taxon>Pseudomonadota</taxon>
        <taxon>Gammaproteobacteria</taxon>
        <taxon>Vibrionales</taxon>
        <taxon>Vibrionaceae</taxon>
        <taxon>Grimontia</taxon>
    </lineage>
</organism>
<dbReference type="GO" id="GO:0005524">
    <property type="term" value="F:ATP binding"/>
    <property type="evidence" value="ECO:0007669"/>
    <property type="project" value="InterPro"/>
</dbReference>
<dbReference type="GO" id="GO:0016887">
    <property type="term" value="F:ATP hydrolysis activity"/>
    <property type="evidence" value="ECO:0007669"/>
    <property type="project" value="InterPro"/>
</dbReference>
<dbReference type="PANTHER" id="PTHR37291:SF1">
    <property type="entry name" value="TYPE IV METHYL-DIRECTED RESTRICTION ENZYME ECOKMCRB SUBUNIT"/>
    <property type="match status" value="1"/>
</dbReference>
<reference evidence="2 3" key="1">
    <citation type="submission" date="2018-06" db="EMBL/GenBank/DDBJ databases">
        <authorList>
            <consortium name="Pathogen Informatics"/>
            <person name="Doyle S."/>
        </authorList>
    </citation>
    <scope>NUCLEOTIDE SEQUENCE [LARGE SCALE GENOMIC DNA]</scope>
    <source>
        <strain evidence="2 3">NCTC11645</strain>
    </source>
</reference>
<dbReference type="PANTHER" id="PTHR37291">
    <property type="entry name" value="5-METHYLCYTOSINE-SPECIFIC RESTRICTION ENZYME B"/>
    <property type="match status" value="1"/>
</dbReference>
<protein>
    <submittedName>
        <fullName evidence="2">5-methylcytosine-specific restriction enzyme B</fullName>
        <ecNumber evidence="2">3.1.21.-</ecNumber>
    </submittedName>
</protein>
<dbReference type="InterPro" id="IPR052934">
    <property type="entry name" value="Methyl-DNA_Rec/Restrict_Enz"/>
</dbReference>
<dbReference type="Gene3D" id="3.40.50.300">
    <property type="entry name" value="P-loop containing nucleotide triphosphate hydrolases"/>
    <property type="match status" value="1"/>
</dbReference>
<proteinExistence type="predicted"/>
<dbReference type="EMBL" id="UGHD01000002">
    <property type="protein sequence ID" value="STO57350.1"/>
    <property type="molecule type" value="Genomic_DNA"/>
</dbReference>
<dbReference type="AlphaFoldDB" id="A0A377HM84"/>
<dbReference type="Pfam" id="PF07728">
    <property type="entry name" value="AAA_5"/>
    <property type="match status" value="1"/>
</dbReference>
<dbReference type="Proteomes" id="UP000254512">
    <property type="component" value="Unassembled WGS sequence"/>
</dbReference>
<dbReference type="InterPro" id="IPR027417">
    <property type="entry name" value="P-loop_NTPase"/>
</dbReference>
<name>A0A377HM84_GRIHO</name>
<gene>
    <name evidence="2" type="primary">mcrB</name>
    <name evidence="2" type="ORF">NCTC11645_01736</name>
</gene>
<dbReference type="InterPro" id="IPR011704">
    <property type="entry name" value="ATPase_dyneun-rel_AAA"/>
</dbReference>
<keyword evidence="2" id="KW-0378">Hydrolase</keyword>